<keyword evidence="3" id="KW-1185">Reference proteome</keyword>
<evidence type="ECO:0000259" key="1">
    <source>
        <dbReference type="Pfam" id="PF16778"/>
    </source>
</evidence>
<dbReference type="Proteomes" id="UP001230768">
    <property type="component" value="Chromosome"/>
</dbReference>
<gene>
    <name evidence="2" type="ORF">PSH88_09605</name>
</gene>
<protein>
    <submittedName>
        <fullName evidence="2">Phage tail assembly chaperone</fullName>
    </submittedName>
</protein>
<dbReference type="RefSeq" id="WP_305425985.1">
    <property type="nucleotide sequence ID" value="NZ_CP117430.1"/>
</dbReference>
<dbReference type="EMBL" id="CP117430">
    <property type="protein sequence ID" value="WLI20262.1"/>
    <property type="molecule type" value="Genomic_DNA"/>
</dbReference>
<dbReference type="Pfam" id="PF16778">
    <property type="entry name" value="Phage_tail_APC"/>
    <property type="match status" value="1"/>
</dbReference>
<organism evidence="2 3">
    <name type="scientific">Pseudomonas wuhanensis</name>
    <dbReference type="NCBI Taxonomy" id="2954098"/>
    <lineage>
        <taxon>Bacteria</taxon>
        <taxon>Pseudomonadati</taxon>
        <taxon>Pseudomonadota</taxon>
        <taxon>Gammaproteobacteria</taxon>
        <taxon>Pseudomonadales</taxon>
        <taxon>Pseudomonadaceae</taxon>
        <taxon>Pseudomonas</taxon>
    </lineage>
</organism>
<proteinExistence type="predicted"/>
<sequence length="134" mass="14849">MWAHIKSGRVIEVTDIDPVGRYHESWIWKSCPAAVGAGWTFDSGTFSPPAGLSAEALAASERFWRGAELASNEWLVARHRDELDMNEATTLSGEQFSALLSYRKQLRDWPEGSAFPESTGRPVAPDWLATIIVT</sequence>
<accession>A0ABY9GWR8</accession>
<evidence type="ECO:0000313" key="2">
    <source>
        <dbReference type="EMBL" id="WLI20262.1"/>
    </source>
</evidence>
<feature type="domain" description="Phage tail assembly chaperone-like" evidence="1">
    <location>
        <begin position="59"/>
        <end position="126"/>
    </location>
</feature>
<reference evidence="2 3" key="1">
    <citation type="submission" date="2023-02" db="EMBL/GenBank/DDBJ databases">
        <title>Evolution of Hrp T3SS in non-pathogenic Pseudomonas fluorescens.</title>
        <authorList>
            <person name="Liao K."/>
            <person name="Wei H."/>
            <person name="Gu Y."/>
        </authorList>
    </citation>
    <scope>NUCLEOTIDE SEQUENCE [LARGE SCALE GENOMIC DNA]</scope>
    <source>
        <strain evidence="2 3">FP607</strain>
    </source>
</reference>
<dbReference type="InterPro" id="IPR031893">
    <property type="entry name" value="Phage_tail_APC"/>
</dbReference>
<name>A0ABY9GWR8_9PSED</name>
<evidence type="ECO:0000313" key="3">
    <source>
        <dbReference type="Proteomes" id="UP001230768"/>
    </source>
</evidence>